<reference evidence="8 9" key="1">
    <citation type="journal article" date="2011" name="Genome Biol.">
        <title>Genome sequence of the insect pathogenic fungus Cordyceps militaris, a valued traditional Chinese medicine.</title>
        <authorList>
            <person name="Zheng P."/>
            <person name="Xia Y."/>
            <person name="Xiao G."/>
            <person name="Xiong C."/>
            <person name="Hu X."/>
            <person name="Zhang S."/>
            <person name="Zheng H."/>
            <person name="Huang Y."/>
            <person name="Zhou Y."/>
            <person name="Wang S."/>
            <person name="Zhao G.P."/>
            <person name="Liu X."/>
            <person name="St Leger R.J."/>
            <person name="Wang C."/>
        </authorList>
    </citation>
    <scope>NUCLEOTIDE SEQUENCE [LARGE SCALE GENOMIC DNA]</scope>
    <source>
        <strain evidence="8 9">CM01</strain>
    </source>
</reference>
<dbReference type="EC" id="2.7.4.8" evidence="2"/>
<dbReference type="FunFam" id="3.30.63.10:FF:000002">
    <property type="entry name" value="Guanylate kinase 1"/>
    <property type="match status" value="1"/>
</dbReference>
<keyword evidence="5 8" id="KW-0418">Kinase</keyword>
<dbReference type="AlphaFoldDB" id="G3J8V3"/>
<organism evidence="8 9">
    <name type="scientific">Cordyceps militaris (strain CM01)</name>
    <name type="common">Caterpillar fungus</name>
    <dbReference type="NCBI Taxonomy" id="983644"/>
    <lineage>
        <taxon>Eukaryota</taxon>
        <taxon>Fungi</taxon>
        <taxon>Dikarya</taxon>
        <taxon>Ascomycota</taxon>
        <taxon>Pezizomycotina</taxon>
        <taxon>Sordariomycetes</taxon>
        <taxon>Hypocreomycetidae</taxon>
        <taxon>Hypocreales</taxon>
        <taxon>Cordycipitaceae</taxon>
        <taxon>Cordyceps</taxon>
    </lineage>
</organism>
<dbReference type="Pfam" id="PF00625">
    <property type="entry name" value="Guanylate_kin"/>
    <property type="match status" value="1"/>
</dbReference>
<dbReference type="InterPro" id="IPR027417">
    <property type="entry name" value="P-loop_NTPase"/>
</dbReference>
<evidence type="ECO:0000256" key="3">
    <source>
        <dbReference type="ARBA" id="ARBA00022679"/>
    </source>
</evidence>
<feature type="domain" description="Guanylate kinase-like" evidence="7">
    <location>
        <begin position="27"/>
        <end position="210"/>
    </location>
</feature>
<gene>
    <name evidence="8" type="ORF">CCM_03107</name>
</gene>
<dbReference type="OMA" id="HFFEHVK"/>
<dbReference type="PANTHER" id="PTHR23117">
    <property type="entry name" value="GUANYLATE KINASE-RELATED"/>
    <property type="match status" value="1"/>
</dbReference>
<evidence type="ECO:0000259" key="7">
    <source>
        <dbReference type="PROSITE" id="PS50052"/>
    </source>
</evidence>
<dbReference type="KEGG" id="cmt:CCM_03107"/>
<dbReference type="NCBIfam" id="TIGR03263">
    <property type="entry name" value="guanyl_kin"/>
    <property type="match status" value="1"/>
</dbReference>
<accession>G3J8V3</accession>
<dbReference type="GO" id="GO:0005829">
    <property type="term" value="C:cytosol"/>
    <property type="evidence" value="ECO:0007669"/>
    <property type="project" value="TreeGrafter"/>
</dbReference>
<keyword evidence="9" id="KW-1185">Reference proteome</keyword>
<dbReference type="InterPro" id="IPR020590">
    <property type="entry name" value="Guanylate_kinase_CS"/>
</dbReference>
<evidence type="ECO:0000313" key="8">
    <source>
        <dbReference type="EMBL" id="EGX94836.1"/>
    </source>
</evidence>
<dbReference type="GeneID" id="18165134"/>
<dbReference type="Gene3D" id="3.30.63.10">
    <property type="entry name" value="Guanylate Kinase phosphate binding domain"/>
    <property type="match status" value="1"/>
</dbReference>
<dbReference type="GO" id="GO:0004385">
    <property type="term" value="F:GMP kinase activity"/>
    <property type="evidence" value="ECO:0007669"/>
    <property type="project" value="UniProtKB-EC"/>
</dbReference>
<name>G3J8V3_CORMM</name>
<dbReference type="OrthoDB" id="6334211at2759"/>
<evidence type="ECO:0000256" key="6">
    <source>
        <dbReference type="ARBA" id="ARBA00022840"/>
    </source>
</evidence>
<dbReference type="GO" id="GO:0005524">
    <property type="term" value="F:ATP binding"/>
    <property type="evidence" value="ECO:0007669"/>
    <property type="project" value="UniProtKB-KW"/>
</dbReference>
<evidence type="ECO:0000256" key="1">
    <source>
        <dbReference type="ARBA" id="ARBA00005790"/>
    </source>
</evidence>
<dbReference type="RefSeq" id="XP_006668322.1">
    <property type="nucleotide sequence ID" value="XM_006668259.1"/>
</dbReference>
<dbReference type="InterPro" id="IPR008144">
    <property type="entry name" value="Guanylate_kin-like_dom"/>
</dbReference>
<dbReference type="EMBL" id="JH126400">
    <property type="protein sequence ID" value="EGX94836.1"/>
    <property type="molecule type" value="Genomic_DNA"/>
</dbReference>
<evidence type="ECO:0000313" key="9">
    <source>
        <dbReference type="Proteomes" id="UP000001610"/>
    </source>
</evidence>
<protein>
    <recommendedName>
        <fullName evidence="2">guanylate kinase</fullName>
        <ecNumber evidence="2">2.7.4.8</ecNumber>
    </recommendedName>
</protein>
<dbReference type="SUPFAM" id="SSF52540">
    <property type="entry name" value="P-loop containing nucleoside triphosphate hydrolases"/>
    <property type="match status" value="1"/>
</dbReference>
<dbReference type="CDD" id="cd00071">
    <property type="entry name" value="GMPK"/>
    <property type="match status" value="1"/>
</dbReference>
<proteinExistence type="inferred from homology"/>
<dbReference type="PROSITE" id="PS50052">
    <property type="entry name" value="GUANYLATE_KINASE_2"/>
    <property type="match status" value="1"/>
</dbReference>
<dbReference type="STRING" id="983644.G3J8V3"/>
<evidence type="ECO:0000256" key="4">
    <source>
        <dbReference type="ARBA" id="ARBA00022741"/>
    </source>
</evidence>
<dbReference type="PANTHER" id="PTHR23117:SF13">
    <property type="entry name" value="GUANYLATE KINASE"/>
    <property type="match status" value="1"/>
</dbReference>
<dbReference type="InterPro" id="IPR008145">
    <property type="entry name" value="GK/Ca_channel_bsu"/>
</dbReference>
<keyword evidence="3" id="KW-0808">Transferase</keyword>
<evidence type="ECO:0000256" key="5">
    <source>
        <dbReference type="ARBA" id="ARBA00022777"/>
    </source>
</evidence>
<keyword evidence="6" id="KW-0067">ATP-binding</keyword>
<keyword evidence="4" id="KW-0547">Nucleotide-binding</keyword>
<dbReference type="Proteomes" id="UP000001610">
    <property type="component" value="Unassembled WGS sequence"/>
</dbReference>
<dbReference type="Gene3D" id="3.40.50.300">
    <property type="entry name" value="P-loop containing nucleotide triphosphate hydrolases"/>
    <property type="match status" value="1"/>
</dbReference>
<dbReference type="FunCoup" id="G3J8V3">
    <property type="interactions" value="518"/>
</dbReference>
<sequence length="211" mass="23724">MASSRDPSTLAIKRAVLTWISAEVKDVRPIVVSGPSGVGKGTLIQMLQDAHPGVFTKTVSHTTRQPRAGEMEGSTYFYITESEFKSLILQNVFVEYTQFSGNYYGTSKSTITHQTEKGLVVLLEIDIEGVKQMRQRSIINARYIFIKPPSFEELASRLQGRSTETEMSIQKRMQQAKAELQQAETLGLYDKIIVNEDLATAYKELENFIYG</sequence>
<dbReference type="InterPro" id="IPR017665">
    <property type="entry name" value="Guanylate_kinase"/>
</dbReference>
<dbReference type="InParanoid" id="G3J8V3"/>
<dbReference type="eggNOG" id="KOG0707">
    <property type="taxonomic scope" value="Eukaryota"/>
</dbReference>
<dbReference type="HOGENOM" id="CLU_001715_0_3_1"/>
<comment type="similarity">
    <text evidence="1">Belongs to the guanylate kinase family.</text>
</comment>
<evidence type="ECO:0000256" key="2">
    <source>
        <dbReference type="ARBA" id="ARBA00012961"/>
    </source>
</evidence>
<dbReference type="PROSITE" id="PS00856">
    <property type="entry name" value="GUANYLATE_KINASE_1"/>
    <property type="match status" value="1"/>
</dbReference>
<dbReference type="VEuPathDB" id="FungiDB:CCM_03107"/>
<dbReference type="SMART" id="SM00072">
    <property type="entry name" value="GuKc"/>
    <property type="match status" value="1"/>
</dbReference>